<reference evidence="2" key="2">
    <citation type="submission" date="2025-08" db="UniProtKB">
        <authorList>
            <consortium name="RefSeq"/>
        </authorList>
    </citation>
    <scope>IDENTIFICATION</scope>
    <source>
        <tissue evidence="2">Leaf</tissue>
    </source>
</reference>
<protein>
    <submittedName>
        <fullName evidence="2">Uncharacterized protein LOC104244078</fullName>
    </submittedName>
</protein>
<sequence>MNTPPIGPDDDGSEKLEKCLSIAELTLPQVYDFPVGEKTTAATRDPVKSNGARMLLLTAQPESGSFVKYASVVAHIPAQTMADDNVGDAEQKIENLGGRRVKKLGFVGEESLGCMQTERDCIGVCSG</sequence>
<gene>
    <name evidence="2" type="primary">LOC104244078</name>
</gene>
<dbReference type="Proteomes" id="UP000189701">
    <property type="component" value="Unplaced"/>
</dbReference>
<dbReference type="RefSeq" id="XP_009797687.1">
    <property type="nucleotide sequence ID" value="XM_009799385.1"/>
</dbReference>
<organism evidence="1 2">
    <name type="scientific">Nicotiana sylvestris</name>
    <name type="common">Wood tobacco</name>
    <name type="synonym">South American tobacco</name>
    <dbReference type="NCBI Taxonomy" id="4096"/>
    <lineage>
        <taxon>Eukaryota</taxon>
        <taxon>Viridiplantae</taxon>
        <taxon>Streptophyta</taxon>
        <taxon>Embryophyta</taxon>
        <taxon>Tracheophyta</taxon>
        <taxon>Spermatophyta</taxon>
        <taxon>Magnoliopsida</taxon>
        <taxon>eudicotyledons</taxon>
        <taxon>Gunneridae</taxon>
        <taxon>Pentapetalae</taxon>
        <taxon>asterids</taxon>
        <taxon>lamiids</taxon>
        <taxon>Solanales</taxon>
        <taxon>Solanaceae</taxon>
        <taxon>Nicotianoideae</taxon>
        <taxon>Nicotianeae</taxon>
        <taxon>Nicotiana</taxon>
    </lineage>
</organism>
<name>A0A1U7Y0E9_NICSY</name>
<reference evidence="1" key="1">
    <citation type="journal article" date="2013" name="Genome Biol.">
        <title>Reference genomes and transcriptomes of Nicotiana sylvestris and Nicotiana tomentosiformis.</title>
        <authorList>
            <person name="Sierro N."/>
            <person name="Battey J.N."/>
            <person name="Ouadi S."/>
            <person name="Bovet L."/>
            <person name="Goepfert S."/>
            <person name="Bakaher N."/>
            <person name="Peitsch M.C."/>
            <person name="Ivanov N.V."/>
        </authorList>
    </citation>
    <scope>NUCLEOTIDE SEQUENCE [LARGE SCALE GENOMIC DNA]</scope>
</reference>
<evidence type="ECO:0000313" key="1">
    <source>
        <dbReference type="Proteomes" id="UP000189701"/>
    </source>
</evidence>
<dbReference type="STRING" id="4096.A0A1U7Y0E9"/>
<proteinExistence type="predicted"/>
<dbReference type="AlphaFoldDB" id="A0A1U7Y0E9"/>
<evidence type="ECO:0000313" key="2">
    <source>
        <dbReference type="RefSeq" id="XP_009797687.1"/>
    </source>
</evidence>
<keyword evidence="1" id="KW-1185">Reference proteome</keyword>
<accession>A0A1U7Y0E9</accession>